<sequence>MGNFDATNGDPESSLRHSWSIGPLRPWLLRIAVKEIPDHLRGKIDPSDVVQQTLLDAWRGDAGFRGSSHAQRLAWLRVILRRVVLQNQRGLRAAKRGDGIERVINDAINRTSVRIEDIAVGKEPKPDEAVEDAEQNLLVSSAIERLPEEYQRVIELRHFEHFTHAEIASKMERSPAAIRMLWIRALIALRQMVDKAE</sequence>
<dbReference type="InterPro" id="IPR014284">
    <property type="entry name" value="RNA_pol_sigma-70_dom"/>
</dbReference>
<dbReference type="CDD" id="cd06171">
    <property type="entry name" value="Sigma70_r4"/>
    <property type="match status" value="1"/>
</dbReference>
<dbReference type="PANTHER" id="PTHR43133:SF51">
    <property type="entry name" value="RNA POLYMERASE SIGMA FACTOR"/>
    <property type="match status" value="1"/>
</dbReference>
<dbReference type="OrthoDB" id="265297at2"/>
<dbReference type="SUPFAM" id="SSF88659">
    <property type="entry name" value="Sigma3 and sigma4 domains of RNA polymerase sigma factors"/>
    <property type="match status" value="1"/>
</dbReference>
<dbReference type="InterPro" id="IPR036388">
    <property type="entry name" value="WH-like_DNA-bd_sf"/>
</dbReference>
<dbReference type="RefSeq" id="WP_146524725.1">
    <property type="nucleotide sequence ID" value="NZ_SJPV01000001.1"/>
</dbReference>
<dbReference type="EMBL" id="SJPV01000001">
    <property type="protein sequence ID" value="TWU42725.1"/>
    <property type="molecule type" value="Genomic_DNA"/>
</dbReference>
<reference evidence="6 7" key="1">
    <citation type="submission" date="2019-02" db="EMBL/GenBank/DDBJ databases">
        <title>Deep-cultivation of Planctomycetes and their phenomic and genomic characterization uncovers novel biology.</title>
        <authorList>
            <person name="Wiegand S."/>
            <person name="Jogler M."/>
            <person name="Boedeker C."/>
            <person name="Pinto D."/>
            <person name="Vollmers J."/>
            <person name="Rivas-Marin E."/>
            <person name="Kohn T."/>
            <person name="Peeters S.H."/>
            <person name="Heuer A."/>
            <person name="Rast P."/>
            <person name="Oberbeckmann S."/>
            <person name="Bunk B."/>
            <person name="Jeske O."/>
            <person name="Meyerdierks A."/>
            <person name="Storesund J.E."/>
            <person name="Kallscheuer N."/>
            <person name="Luecker S."/>
            <person name="Lage O.M."/>
            <person name="Pohl T."/>
            <person name="Merkel B.J."/>
            <person name="Hornburger P."/>
            <person name="Mueller R.-W."/>
            <person name="Bruemmer F."/>
            <person name="Labrenz M."/>
            <person name="Spormann A.M."/>
            <person name="Op Den Camp H."/>
            <person name="Overmann J."/>
            <person name="Amann R."/>
            <person name="Jetten M.S.M."/>
            <person name="Mascher T."/>
            <person name="Medema M.H."/>
            <person name="Devos D.P."/>
            <person name="Kaster A.-K."/>
            <person name="Ovreas L."/>
            <person name="Rohde M."/>
            <person name="Galperin M.Y."/>
            <person name="Jogler C."/>
        </authorList>
    </citation>
    <scope>NUCLEOTIDE SEQUENCE [LARGE SCALE GENOMIC DNA]</scope>
    <source>
        <strain evidence="6 7">Poly41</strain>
    </source>
</reference>
<feature type="domain" description="RNA polymerase sigma factor 70 region 4 type 2" evidence="5">
    <location>
        <begin position="139"/>
        <end position="181"/>
    </location>
</feature>
<organism evidence="6 7">
    <name type="scientific">Novipirellula artificiosorum</name>
    <dbReference type="NCBI Taxonomy" id="2528016"/>
    <lineage>
        <taxon>Bacteria</taxon>
        <taxon>Pseudomonadati</taxon>
        <taxon>Planctomycetota</taxon>
        <taxon>Planctomycetia</taxon>
        <taxon>Pirellulales</taxon>
        <taxon>Pirellulaceae</taxon>
        <taxon>Novipirellula</taxon>
    </lineage>
</organism>
<dbReference type="InterPro" id="IPR013325">
    <property type="entry name" value="RNA_pol_sigma_r2"/>
</dbReference>
<dbReference type="Gene3D" id="1.10.10.10">
    <property type="entry name" value="Winged helix-like DNA-binding domain superfamily/Winged helix DNA-binding domain"/>
    <property type="match status" value="1"/>
</dbReference>
<evidence type="ECO:0000259" key="5">
    <source>
        <dbReference type="Pfam" id="PF08281"/>
    </source>
</evidence>
<dbReference type="InterPro" id="IPR013249">
    <property type="entry name" value="RNA_pol_sigma70_r4_t2"/>
</dbReference>
<protein>
    <submittedName>
        <fullName evidence="6">RNA polymerase sigma factor</fullName>
    </submittedName>
</protein>
<dbReference type="Pfam" id="PF08281">
    <property type="entry name" value="Sigma70_r4_2"/>
    <property type="match status" value="1"/>
</dbReference>
<dbReference type="InterPro" id="IPR039425">
    <property type="entry name" value="RNA_pol_sigma-70-like"/>
</dbReference>
<keyword evidence="2" id="KW-0805">Transcription regulation</keyword>
<dbReference type="SUPFAM" id="SSF88946">
    <property type="entry name" value="Sigma2 domain of RNA polymerase sigma factors"/>
    <property type="match status" value="1"/>
</dbReference>
<accession>A0A5C6E1Y3</accession>
<evidence type="ECO:0000256" key="1">
    <source>
        <dbReference type="ARBA" id="ARBA00010641"/>
    </source>
</evidence>
<dbReference type="GO" id="GO:0006352">
    <property type="term" value="P:DNA-templated transcription initiation"/>
    <property type="evidence" value="ECO:0007669"/>
    <property type="project" value="InterPro"/>
</dbReference>
<dbReference type="NCBIfam" id="TIGR02937">
    <property type="entry name" value="sigma70-ECF"/>
    <property type="match status" value="1"/>
</dbReference>
<proteinExistence type="inferred from homology"/>
<dbReference type="InterPro" id="IPR013324">
    <property type="entry name" value="RNA_pol_sigma_r3/r4-like"/>
</dbReference>
<name>A0A5C6E1Y3_9BACT</name>
<evidence type="ECO:0000256" key="4">
    <source>
        <dbReference type="ARBA" id="ARBA00023163"/>
    </source>
</evidence>
<dbReference type="Proteomes" id="UP000319143">
    <property type="component" value="Unassembled WGS sequence"/>
</dbReference>
<keyword evidence="7" id="KW-1185">Reference proteome</keyword>
<keyword evidence="3" id="KW-0731">Sigma factor</keyword>
<dbReference type="PANTHER" id="PTHR43133">
    <property type="entry name" value="RNA POLYMERASE ECF-TYPE SIGMA FACTO"/>
    <property type="match status" value="1"/>
</dbReference>
<gene>
    <name evidence="6" type="ORF">Poly41_10250</name>
</gene>
<comment type="caution">
    <text evidence="6">The sequence shown here is derived from an EMBL/GenBank/DDBJ whole genome shotgun (WGS) entry which is preliminary data.</text>
</comment>
<evidence type="ECO:0000313" key="7">
    <source>
        <dbReference type="Proteomes" id="UP000319143"/>
    </source>
</evidence>
<keyword evidence="4" id="KW-0804">Transcription</keyword>
<evidence type="ECO:0000256" key="3">
    <source>
        <dbReference type="ARBA" id="ARBA00023082"/>
    </source>
</evidence>
<dbReference type="AlphaFoldDB" id="A0A5C6E1Y3"/>
<comment type="similarity">
    <text evidence="1">Belongs to the sigma-70 factor family. ECF subfamily.</text>
</comment>
<dbReference type="GO" id="GO:0003677">
    <property type="term" value="F:DNA binding"/>
    <property type="evidence" value="ECO:0007669"/>
    <property type="project" value="InterPro"/>
</dbReference>
<dbReference type="GO" id="GO:0016987">
    <property type="term" value="F:sigma factor activity"/>
    <property type="evidence" value="ECO:0007669"/>
    <property type="project" value="UniProtKB-KW"/>
</dbReference>
<dbReference type="Gene3D" id="1.10.1740.10">
    <property type="match status" value="1"/>
</dbReference>
<evidence type="ECO:0000313" key="6">
    <source>
        <dbReference type="EMBL" id="TWU42725.1"/>
    </source>
</evidence>
<evidence type="ECO:0000256" key="2">
    <source>
        <dbReference type="ARBA" id="ARBA00023015"/>
    </source>
</evidence>